<keyword evidence="5" id="KW-0378">Hydrolase</keyword>
<dbReference type="GO" id="GO:0042262">
    <property type="term" value="P:DNA protection"/>
    <property type="evidence" value="ECO:0007669"/>
    <property type="project" value="InterPro"/>
</dbReference>
<reference evidence="23" key="2">
    <citation type="journal article" date="2021" name="Microbiome">
        <title>Successional dynamics and alternative stable states in a saline activated sludge microbial community over 9 years.</title>
        <authorList>
            <person name="Wang Y."/>
            <person name="Ye J."/>
            <person name="Ju F."/>
            <person name="Liu L."/>
            <person name="Boyd J.A."/>
            <person name="Deng Y."/>
            <person name="Parks D.H."/>
            <person name="Jiang X."/>
            <person name="Yin X."/>
            <person name="Woodcroft B.J."/>
            <person name="Tyson G.W."/>
            <person name="Hugenholtz P."/>
            <person name="Polz M.F."/>
            <person name="Zhang T."/>
        </authorList>
    </citation>
    <scope>NUCLEOTIDE SEQUENCE</scope>
    <source>
        <strain evidence="23">HKST-UBA03</strain>
    </source>
</reference>
<keyword evidence="6" id="KW-0460">Magnesium</keyword>
<evidence type="ECO:0000256" key="14">
    <source>
        <dbReference type="ARBA" id="ARBA00030634"/>
    </source>
</evidence>
<evidence type="ECO:0000256" key="16">
    <source>
        <dbReference type="ARBA" id="ARBA00031927"/>
    </source>
</evidence>
<dbReference type="Gene3D" id="3.90.79.10">
    <property type="entry name" value="Nucleoside Triphosphate Pyrophosphohydrolase"/>
    <property type="match status" value="1"/>
</dbReference>
<protein>
    <recommendedName>
        <fullName evidence="12">Oxidized purine nucleoside triphosphate hydrolase</fullName>
        <ecNumber evidence="11">3.6.1.56</ecNumber>
    </recommendedName>
    <alternativeName>
        <fullName evidence="16">2-hydroxy-dATP diphosphatase</fullName>
    </alternativeName>
    <alternativeName>
        <fullName evidence="15">7,8-dihydro-8-oxoguanine triphosphatase</fullName>
    </alternativeName>
    <alternativeName>
        <fullName evidence="14">8-oxo-dGTPase</fullName>
    </alternativeName>
    <alternativeName>
        <fullName evidence="17">Methylated purine nucleoside triphosphate hydrolase</fullName>
    </alternativeName>
    <alternativeName>
        <fullName evidence="13">Nucleoside diphosphate-linked moiety X motif 1</fullName>
    </alternativeName>
</protein>
<evidence type="ECO:0000256" key="11">
    <source>
        <dbReference type="ARBA" id="ARBA00026103"/>
    </source>
</evidence>
<evidence type="ECO:0000256" key="8">
    <source>
        <dbReference type="ARBA" id="ARBA00024459"/>
    </source>
</evidence>
<evidence type="ECO:0000256" key="6">
    <source>
        <dbReference type="ARBA" id="ARBA00022842"/>
    </source>
</evidence>
<name>A0A955RS60_UNCKA</name>
<comment type="catalytic activity">
    <reaction evidence="10">
        <text>2-oxo-ATP + H2O = 2-oxo-AMP + diphosphate + H(+)</text>
        <dbReference type="Rhea" id="RHEA:67392"/>
        <dbReference type="ChEBI" id="CHEBI:15377"/>
        <dbReference type="ChEBI" id="CHEBI:15378"/>
        <dbReference type="ChEBI" id="CHEBI:33019"/>
        <dbReference type="ChEBI" id="CHEBI:71395"/>
        <dbReference type="ChEBI" id="CHEBI:172878"/>
    </reaction>
    <physiologicalReaction direction="left-to-right" evidence="10">
        <dbReference type="Rhea" id="RHEA:67393"/>
    </physiologicalReaction>
</comment>
<accession>A0A955RS60</accession>
<comment type="caution">
    <text evidence="23">The sequence shown here is derived from an EMBL/GenBank/DDBJ whole genome shotgun (WGS) entry which is preliminary data.</text>
</comment>
<proteinExistence type="inferred from homology"/>
<comment type="catalytic activity">
    <reaction evidence="8">
        <text>2-oxo-dATP + H2O = 2-oxo-dAMP + diphosphate + H(+)</text>
        <dbReference type="Rhea" id="RHEA:31583"/>
        <dbReference type="ChEBI" id="CHEBI:15377"/>
        <dbReference type="ChEBI" id="CHEBI:15378"/>
        <dbReference type="ChEBI" id="CHEBI:33019"/>
        <dbReference type="ChEBI" id="CHEBI:63212"/>
        <dbReference type="ChEBI" id="CHEBI:77897"/>
        <dbReference type="EC" id="3.6.1.56"/>
    </reaction>
    <physiologicalReaction direction="left-to-right" evidence="8">
        <dbReference type="Rhea" id="RHEA:31584"/>
    </physiologicalReaction>
</comment>
<evidence type="ECO:0000256" key="18">
    <source>
        <dbReference type="ARBA" id="ARBA00048002"/>
    </source>
</evidence>
<dbReference type="GO" id="GO:0046872">
    <property type="term" value="F:metal ion binding"/>
    <property type="evidence" value="ECO:0007669"/>
    <property type="project" value="UniProtKB-KW"/>
</dbReference>
<dbReference type="PANTHER" id="PTHR43758">
    <property type="entry name" value="7,8-DIHYDRO-8-OXOGUANINE TRIPHOSPHATASE"/>
    <property type="match status" value="1"/>
</dbReference>
<comment type="cofactor">
    <cofactor evidence="1">
        <name>Mg(2+)</name>
        <dbReference type="ChEBI" id="CHEBI:18420"/>
    </cofactor>
</comment>
<dbReference type="EC" id="3.6.1.56" evidence="11"/>
<evidence type="ECO:0000256" key="4">
    <source>
        <dbReference type="ARBA" id="ARBA00022723"/>
    </source>
</evidence>
<dbReference type="InterPro" id="IPR000086">
    <property type="entry name" value="NUDIX_hydrolase_dom"/>
</dbReference>
<evidence type="ECO:0000256" key="2">
    <source>
        <dbReference type="ARBA" id="ARBA00005582"/>
    </source>
</evidence>
<organism evidence="23 24">
    <name type="scientific">candidate division WWE3 bacterium</name>
    <dbReference type="NCBI Taxonomy" id="2053526"/>
    <lineage>
        <taxon>Bacteria</taxon>
        <taxon>Katanobacteria</taxon>
    </lineage>
</organism>
<dbReference type="CDD" id="cd03427">
    <property type="entry name" value="NUDIX_MTH1_Nudt1"/>
    <property type="match status" value="1"/>
</dbReference>
<comment type="catalytic activity">
    <reaction evidence="20">
        <text>N(6)-methyl-dATP + H2O = N(6)-methyl-dAMP + diphosphate + H(+)</text>
        <dbReference type="Rhea" id="RHEA:67604"/>
        <dbReference type="ChEBI" id="CHEBI:15377"/>
        <dbReference type="ChEBI" id="CHEBI:15378"/>
        <dbReference type="ChEBI" id="CHEBI:33019"/>
        <dbReference type="ChEBI" id="CHEBI:169976"/>
        <dbReference type="ChEBI" id="CHEBI:172872"/>
    </reaction>
    <physiologicalReaction direction="left-to-right" evidence="20">
        <dbReference type="Rhea" id="RHEA:67605"/>
    </physiologicalReaction>
</comment>
<evidence type="ECO:0000256" key="19">
    <source>
        <dbReference type="ARBA" id="ARBA00048894"/>
    </source>
</evidence>
<dbReference type="EMBL" id="JAGQKZ010000030">
    <property type="protein sequence ID" value="MCA9392245.1"/>
    <property type="molecule type" value="Genomic_DNA"/>
</dbReference>
<evidence type="ECO:0000256" key="13">
    <source>
        <dbReference type="ARBA" id="ARBA00029673"/>
    </source>
</evidence>
<dbReference type="PROSITE" id="PS51462">
    <property type="entry name" value="NUDIX"/>
    <property type="match status" value="1"/>
</dbReference>
<dbReference type="InterPro" id="IPR003563">
    <property type="entry name" value="8ODP"/>
</dbReference>
<comment type="catalytic activity">
    <reaction evidence="19">
        <text>O(6)-methyl-dGTP + H2O = O(6)-methyl-dGMP + diphosphate + H(+)</text>
        <dbReference type="Rhea" id="RHEA:67600"/>
        <dbReference type="ChEBI" id="CHEBI:15377"/>
        <dbReference type="ChEBI" id="CHEBI:15378"/>
        <dbReference type="ChEBI" id="CHEBI:33019"/>
        <dbReference type="ChEBI" id="CHEBI:169974"/>
        <dbReference type="ChEBI" id="CHEBI:169975"/>
    </reaction>
    <physiologicalReaction direction="left-to-right" evidence="19">
        <dbReference type="Rhea" id="RHEA:67601"/>
    </physiologicalReaction>
</comment>
<evidence type="ECO:0000256" key="10">
    <source>
        <dbReference type="ARBA" id="ARBA00024596"/>
    </source>
</evidence>
<evidence type="ECO:0000256" key="17">
    <source>
        <dbReference type="ARBA" id="ARBA00032071"/>
    </source>
</evidence>
<dbReference type="PRINTS" id="PR01403">
    <property type="entry name" value="8OXTPHPHTASE"/>
</dbReference>
<evidence type="ECO:0000256" key="1">
    <source>
        <dbReference type="ARBA" id="ARBA00001946"/>
    </source>
</evidence>
<evidence type="ECO:0000256" key="9">
    <source>
        <dbReference type="ARBA" id="ARBA00024486"/>
    </source>
</evidence>
<keyword evidence="4" id="KW-0479">Metal-binding</keyword>
<dbReference type="InterPro" id="IPR015797">
    <property type="entry name" value="NUDIX_hydrolase-like_dom_sf"/>
</dbReference>
<comment type="catalytic activity">
    <reaction evidence="7">
        <text>8-oxo-dATP + H2O = 8-oxo-dAMP + diphosphate + H(+)</text>
        <dbReference type="Rhea" id="RHEA:65396"/>
        <dbReference type="ChEBI" id="CHEBI:15377"/>
        <dbReference type="ChEBI" id="CHEBI:15378"/>
        <dbReference type="ChEBI" id="CHEBI:33019"/>
        <dbReference type="ChEBI" id="CHEBI:71361"/>
        <dbReference type="ChEBI" id="CHEBI:172871"/>
    </reaction>
    <physiologicalReaction direction="left-to-right" evidence="7">
        <dbReference type="Rhea" id="RHEA:65397"/>
    </physiologicalReaction>
</comment>
<comment type="catalytic activity">
    <reaction evidence="18">
        <text>N(6)-methyl-ATP + H2O = N(6)-methyl-AMP + diphosphate + H(+)</text>
        <dbReference type="Rhea" id="RHEA:67608"/>
        <dbReference type="ChEBI" id="CHEBI:15377"/>
        <dbReference type="ChEBI" id="CHEBI:15378"/>
        <dbReference type="ChEBI" id="CHEBI:33019"/>
        <dbReference type="ChEBI" id="CHEBI:144842"/>
        <dbReference type="ChEBI" id="CHEBI:172873"/>
    </reaction>
    <physiologicalReaction direction="left-to-right" evidence="18">
        <dbReference type="Rhea" id="RHEA:67609"/>
    </physiologicalReaction>
</comment>
<dbReference type="Proteomes" id="UP000751518">
    <property type="component" value="Unassembled WGS sequence"/>
</dbReference>
<gene>
    <name evidence="23" type="ORF">KC614_03520</name>
</gene>
<dbReference type="Pfam" id="PF00293">
    <property type="entry name" value="NUDIX"/>
    <property type="match status" value="1"/>
</dbReference>
<evidence type="ECO:0000256" key="7">
    <source>
        <dbReference type="ARBA" id="ARBA00024448"/>
    </source>
</evidence>
<reference evidence="23" key="1">
    <citation type="submission" date="2020-04" db="EMBL/GenBank/DDBJ databases">
        <authorList>
            <person name="Zhang T."/>
        </authorList>
    </citation>
    <scope>NUCLEOTIDE SEQUENCE</scope>
    <source>
        <strain evidence="23">HKST-UBA03</strain>
    </source>
</reference>
<comment type="catalytic activity">
    <reaction evidence="9">
        <text>8-oxo-dGTP + H2O = 8-oxo-dGMP + diphosphate + H(+)</text>
        <dbReference type="Rhea" id="RHEA:31575"/>
        <dbReference type="ChEBI" id="CHEBI:15377"/>
        <dbReference type="ChEBI" id="CHEBI:15378"/>
        <dbReference type="ChEBI" id="CHEBI:33019"/>
        <dbReference type="ChEBI" id="CHEBI:63224"/>
        <dbReference type="ChEBI" id="CHEBI:77896"/>
    </reaction>
    <physiologicalReaction direction="left-to-right" evidence="9">
        <dbReference type="Rhea" id="RHEA:31576"/>
    </physiologicalReaction>
</comment>
<evidence type="ECO:0000313" key="23">
    <source>
        <dbReference type="EMBL" id="MCA9392245.1"/>
    </source>
</evidence>
<evidence type="ECO:0000256" key="3">
    <source>
        <dbReference type="ARBA" id="ARBA00011245"/>
    </source>
</evidence>
<evidence type="ECO:0000256" key="15">
    <source>
        <dbReference type="ARBA" id="ARBA00030682"/>
    </source>
</evidence>
<evidence type="ECO:0000256" key="21">
    <source>
        <dbReference type="ARBA" id="ARBA00053094"/>
    </source>
</evidence>
<dbReference type="GO" id="GO:0008413">
    <property type="term" value="F:8-oxo-7,8-dihydroguanosine triphosphate pyrophosphatase activity"/>
    <property type="evidence" value="ECO:0007669"/>
    <property type="project" value="InterPro"/>
</dbReference>
<evidence type="ECO:0000256" key="20">
    <source>
        <dbReference type="ARBA" id="ARBA00049032"/>
    </source>
</evidence>
<feature type="domain" description="Nudix hydrolase" evidence="22">
    <location>
        <begin position="1"/>
        <end position="136"/>
    </location>
</feature>
<comment type="function">
    <text evidence="21">Oxidized purine nucleoside triphosphate hydrolase which is a prominent sanitizer of the oxidized nucleotide pool. Catalyzes the hydrolysis of 2-oxo-dATP (2-hydroxy-dATP) into 2-oxo-dAMP. Also has a significant hydrolase activity toward 2-oxo-ATP, 8-oxo-dGTP and 8-oxo-dATP. Through the hydrolysis of oxidized purine nucleoside triphosphates, prevents their incorporation into DNA and the subsequent transversions A:T to C:G and G:C to T:A. Also catalyzes the hydrolysis of methylated purine nucleoside triphosphate preventing their integration into DNA. Through this antimutagenic activity protects cells from oxidative stress.</text>
</comment>
<evidence type="ECO:0000256" key="12">
    <source>
        <dbReference type="ARBA" id="ARBA00026218"/>
    </source>
</evidence>
<comment type="subunit">
    <text evidence="3">Monomer.</text>
</comment>
<dbReference type="PANTHER" id="PTHR43758:SF2">
    <property type="entry name" value="OXIDIZED PURINE NUCLEOSIDE TRIPHOSPHATE HYDROLASE"/>
    <property type="match status" value="1"/>
</dbReference>
<evidence type="ECO:0000256" key="5">
    <source>
        <dbReference type="ARBA" id="ARBA00022801"/>
    </source>
</evidence>
<evidence type="ECO:0000313" key="24">
    <source>
        <dbReference type="Proteomes" id="UP000751518"/>
    </source>
</evidence>
<dbReference type="GO" id="GO:0005737">
    <property type="term" value="C:cytoplasm"/>
    <property type="evidence" value="ECO:0007669"/>
    <property type="project" value="TreeGrafter"/>
</dbReference>
<dbReference type="AlphaFoldDB" id="A0A955RS60"/>
<sequence>MKTATLCLLVKRNNAGAVNEILLAMKKRGFAEGKWNGVGGKVEDGESIEQAMVRETQEEIEVVVRDFHKVAELTFTFVDNPEWGQVVHTYFCEEWLGEPVETEEMRPQWFNVNGLPFEQMWWDDKYWLPMVIEGKQVKGDFKFKDSDTLLSQSLEESNFNDGDR</sequence>
<dbReference type="SUPFAM" id="SSF55811">
    <property type="entry name" value="Nudix"/>
    <property type="match status" value="1"/>
</dbReference>
<evidence type="ECO:0000259" key="22">
    <source>
        <dbReference type="PROSITE" id="PS51462"/>
    </source>
</evidence>
<comment type="similarity">
    <text evidence="2">Belongs to the Nudix hydrolase family.</text>
</comment>
<dbReference type="GO" id="GO:0008828">
    <property type="term" value="F:dATP diphosphatase activity"/>
    <property type="evidence" value="ECO:0007669"/>
    <property type="project" value="UniProtKB-EC"/>
</dbReference>